<dbReference type="CDD" id="cd19165">
    <property type="entry name" value="HemeO"/>
    <property type="match status" value="1"/>
</dbReference>
<dbReference type="EC" id="1.14.14.18" evidence="2"/>
<gene>
    <name evidence="8" type="ORF">ACFPYL_07595</name>
</gene>
<evidence type="ECO:0000256" key="6">
    <source>
        <dbReference type="ARBA" id="ARBA00023004"/>
    </source>
</evidence>
<dbReference type="InterPro" id="IPR002051">
    <property type="entry name" value="Haem_Oase"/>
</dbReference>
<dbReference type="PROSITE" id="PS00593">
    <property type="entry name" value="HEME_OXYGENASE"/>
    <property type="match status" value="1"/>
</dbReference>
<keyword evidence="9" id="KW-1185">Reference proteome</keyword>
<evidence type="ECO:0000256" key="1">
    <source>
        <dbReference type="ARBA" id="ARBA00006134"/>
    </source>
</evidence>
<keyword evidence="6" id="KW-0408">Iron</keyword>
<dbReference type="InterPro" id="IPR018207">
    <property type="entry name" value="Haem_oxygenase_CS"/>
</dbReference>
<accession>A0ABW1LIC4</accession>
<keyword evidence="3" id="KW-0349">Heme</keyword>
<dbReference type="SUPFAM" id="SSF48613">
    <property type="entry name" value="Heme oxygenase-like"/>
    <property type="match status" value="1"/>
</dbReference>
<evidence type="ECO:0000256" key="7">
    <source>
        <dbReference type="ARBA" id="ARBA00048328"/>
    </source>
</evidence>
<dbReference type="InterPro" id="IPR016084">
    <property type="entry name" value="Haem_Oase-like_multi-hlx"/>
</dbReference>
<keyword evidence="5" id="KW-0560">Oxidoreductase</keyword>
<dbReference type="RefSeq" id="WP_379152543.1">
    <property type="nucleotide sequence ID" value="NZ_JBHSRJ010000004.1"/>
</dbReference>
<dbReference type="Proteomes" id="UP001596135">
    <property type="component" value="Unassembled WGS sequence"/>
</dbReference>
<evidence type="ECO:0000256" key="4">
    <source>
        <dbReference type="ARBA" id="ARBA00022723"/>
    </source>
</evidence>
<comment type="similarity">
    <text evidence="1">Belongs to the heme oxygenase family.</text>
</comment>
<evidence type="ECO:0000256" key="3">
    <source>
        <dbReference type="ARBA" id="ARBA00022617"/>
    </source>
</evidence>
<dbReference type="PRINTS" id="PR00088">
    <property type="entry name" value="HAEMOXYGNASE"/>
</dbReference>
<evidence type="ECO:0000313" key="9">
    <source>
        <dbReference type="Proteomes" id="UP001596135"/>
    </source>
</evidence>
<organism evidence="8 9">
    <name type="scientific">Nocardioides hankookensis</name>
    <dbReference type="NCBI Taxonomy" id="443157"/>
    <lineage>
        <taxon>Bacteria</taxon>
        <taxon>Bacillati</taxon>
        <taxon>Actinomycetota</taxon>
        <taxon>Actinomycetes</taxon>
        <taxon>Propionibacteriales</taxon>
        <taxon>Nocardioidaceae</taxon>
        <taxon>Nocardioides</taxon>
    </lineage>
</organism>
<dbReference type="InterPro" id="IPR016053">
    <property type="entry name" value="Haem_Oase-like"/>
</dbReference>
<evidence type="ECO:0000313" key="8">
    <source>
        <dbReference type="EMBL" id="MFC6042932.1"/>
    </source>
</evidence>
<dbReference type="PANTHER" id="PTHR10720">
    <property type="entry name" value="HEME OXYGENASE"/>
    <property type="match status" value="1"/>
</dbReference>
<comment type="caution">
    <text evidence="8">The sequence shown here is derived from an EMBL/GenBank/DDBJ whole genome shotgun (WGS) entry which is preliminary data.</text>
</comment>
<dbReference type="EMBL" id="JBHSRJ010000004">
    <property type="protein sequence ID" value="MFC6042932.1"/>
    <property type="molecule type" value="Genomic_DNA"/>
</dbReference>
<comment type="catalytic activity">
    <reaction evidence="7">
        <text>heme b + 3 reduced [NADPH--hemoprotein reductase] + 3 O2 = biliverdin IXalpha + CO + Fe(2+) + 3 oxidized [NADPH--hemoprotein reductase] + 3 H2O + H(+)</text>
        <dbReference type="Rhea" id="RHEA:21764"/>
        <dbReference type="Rhea" id="RHEA-COMP:11964"/>
        <dbReference type="Rhea" id="RHEA-COMP:11965"/>
        <dbReference type="ChEBI" id="CHEBI:15377"/>
        <dbReference type="ChEBI" id="CHEBI:15378"/>
        <dbReference type="ChEBI" id="CHEBI:15379"/>
        <dbReference type="ChEBI" id="CHEBI:17245"/>
        <dbReference type="ChEBI" id="CHEBI:29033"/>
        <dbReference type="ChEBI" id="CHEBI:57618"/>
        <dbReference type="ChEBI" id="CHEBI:57991"/>
        <dbReference type="ChEBI" id="CHEBI:58210"/>
        <dbReference type="ChEBI" id="CHEBI:60344"/>
        <dbReference type="EC" id="1.14.14.18"/>
    </reaction>
</comment>
<evidence type="ECO:0000256" key="5">
    <source>
        <dbReference type="ARBA" id="ARBA00023002"/>
    </source>
</evidence>
<proteinExistence type="inferred from homology"/>
<reference evidence="9" key="1">
    <citation type="journal article" date="2019" name="Int. J. Syst. Evol. Microbiol.">
        <title>The Global Catalogue of Microorganisms (GCM) 10K type strain sequencing project: providing services to taxonomists for standard genome sequencing and annotation.</title>
        <authorList>
            <consortium name="The Broad Institute Genomics Platform"/>
            <consortium name="The Broad Institute Genome Sequencing Center for Infectious Disease"/>
            <person name="Wu L."/>
            <person name="Ma J."/>
        </authorList>
    </citation>
    <scope>NUCLEOTIDE SEQUENCE [LARGE SCALE GENOMIC DNA]</scope>
    <source>
        <strain evidence="9">CCUG 54522</strain>
    </source>
</reference>
<protein>
    <recommendedName>
        <fullName evidence="2">heme oxygenase (biliverdin-producing)</fullName>
        <ecNumber evidence="2">1.14.14.18</ecNumber>
    </recommendedName>
</protein>
<keyword evidence="4" id="KW-0479">Metal-binding</keyword>
<dbReference type="PIRSF" id="PIRSF000343">
    <property type="entry name" value="Haem_Oase"/>
    <property type="match status" value="1"/>
</dbReference>
<dbReference type="Gene3D" id="1.20.910.10">
    <property type="entry name" value="Heme oxygenase-like"/>
    <property type="match status" value="1"/>
</dbReference>
<sequence length="222" mass="24347">MTVLGQTTDLALSAAMREGSLAEHQAAEDSSFMSELLGGRVNERGYADYLLRLRVAYAAMEELVRAHGDDAGVAAVHDEALERLAAIDADLDHWLGHEGGVRTVDSPAADAYRQRLVDAAAQWPTLLVAHHYTRYLGDLSGGQAIGRILDRTFGLDGAGIAFYDFPEIAKPKIYKDGYRARLDALDLTAEEQERVVDEVQTAFRLNQALFAELGERLPAYAR</sequence>
<dbReference type="PANTHER" id="PTHR10720:SF0">
    <property type="entry name" value="HEME OXYGENASE"/>
    <property type="match status" value="1"/>
</dbReference>
<name>A0ABW1LIC4_9ACTN</name>
<evidence type="ECO:0000256" key="2">
    <source>
        <dbReference type="ARBA" id="ARBA00012360"/>
    </source>
</evidence>
<dbReference type="Pfam" id="PF01126">
    <property type="entry name" value="Heme_oxygenase"/>
    <property type="match status" value="1"/>
</dbReference>